<dbReference type="AlphaFoldDB" id="A0A3L8PLZ0"/>
<name>A0A3L8PLZ0_9ACTN</name>
<dbReference type="InterPro" id="IPR017871">
    <property type="entry name" value="ABC_transporter-like_CS"/>
</dbReference>
<keyword evidence="6" id="KW-1185">Reference proteome</keyword>
<dbReference type="InterPro" id="IPR027417">
    <property type="entry name" value="P-loop_NTPase"/>
</dbReference>
<dbReference type="Proteomes" id="UP000282515">
    <property type="component" value="Unassembled WGS sequence"/>
</dbReference>
<sequence length="265" mass="28251">MSHLATGEPLSVQEVTVSFSGSAVLQGATVLVPEGGFTGIIGPNGSGKSTLLRSIARLLAPDGGAIVIGDDDIARLPRRELARRLALVEQNVTTDIDLTALQVVLLGRIPHQSAWQGSSEVDRAIALHHLEKVGMADKADRSWHRLSGGEQQRVQLARAFAQEPTVLALDEPTNHLDIAHALQLLATVQHIGLTVVAALHDLNLAAMFCDHLMVLHEGRVMSSGAPEEVLTPELLRAVYGVEASVEPNPITGRVAISFYPPTVSH</sequence>
<dbReference type="OrthoDB" id="5296765at2"/>
<keyword evidence="2" id="KW-0547">Nucleotide-binding</keyword>
<protein>
    <submittedName>
        <fullName evidence="5">ABC transporter ATP-binding protein</fullName>
    </submittedName>
</protein>
<dbReference type="InterPro" id="IPR003439">
    <property type="entry name" value="ABC_transporter-like_ATP-bd"/>
</dbReference>
<dbReference type="PROSITE" id="PS00211">
    <property type="entry name" value="ABC_TRANSPORTER_1"/>
    <property type="match status" value="1"/>
</dbReference>
<organism evidence="5 6">
    <name type="scientific">Aeromicrobium phragmitis</name>
    <dbReference type="NCBI Taxonomy" id="2478914"/>
    <lineage>
        <taxon>Bacteria</taxon>
        <taxon>Bacillati</taxon>
        <taxon>Actinomycetota</taxon>
        <taxon>Actinomycetes</taxon>
        <taxon>Propionibacteriales</taxon>
        <taxon>Nocardioidaceae</taxon>
        <taxon>Aeromicrobium</taxon>
    </lineage>
</organism>
<dbReference type="FunFam" id="3.40.50.300:FF:000134">
    <property type="entry name" value="Iron-enterobactin ABC transporter ATP-binding protein"/>
    <property type="match status" value="1"/>
</dbReference>
<dbReference type="GO" id="GO:0005524">
    <property type="term" value="F:ATP binding"/>
    <property type="evidence" value="ECO:0007669"/>
    <property type="project" value="UniProtKB-KW"/>
</dbReference>
<dbReference type="InterPro" id="IPR003593">
    <property type="entry name" value="AAA+_ATPase"/>
</dbReference>
<dbReference type="RefSeq" id="WP_121793903.1">
    <property type="nucleotide sequence ID" value="NZ_RDBF01000004.1"/>
</dbReference>
<dbReference type="GO" id="GO:0016887">
    <property type="term" value="F:ATP hydrolysis activity"/>
    <property type="evidence" value="ECO:0007669"/>
    <property type="project" value="InterPro"/>
</dbReference>
<dbReference type="CDD" id="cd03214">
    <property type="entry name" value="ABC_Iron-Siderophores_B12_Hemin"/>
    <property type="match status" value="1"/>
</dbReference>
<keyword evidence="1" id="KW-0813">Transport</keyword>
<evidence type="ECO:0000259" key="4">
    <source>
        <dbReference type="PROSITE" id="PS50893"/>
    </source>
</evidence>
<reference evidence="5 6" key="1">
    <citation type="submission" date="2018-10" db="EMBL/GenBank/DDBJ databases">
        <title>Aeromicrobium sp. 9W16Y-2 whole genome shotgun sequence.</title>
        <authorList>
            <person name="Li F."/>
        </authorList>
    </citation>
    <scope>NUCLEOTIDE SEQUENCE [LARGE SCALE GENOMIC DNA]</scope>
    <source>
        <strain evidence="5 6">9W16Y-2</strain>
    </source>
</reference>
<comment type="caution">
    <text evidence="5">The sequence shown here is derived from an EMBL/GenBank/DDBJ whole genome shotgun (WGS) entry which is preliminary data.</text>
</comment>
<proteinExistence type="predicted"/>
<dbReference type="PANTHER" id="PTHR42794">
    <property type="entry name" value="HEMIN IMPORT ATP-BINDING PROTEIN HMUV"/>
    <property type="match status" value="1"/>
</dbReference>
<accession>A0A3L8PLZ0</accession>
<evidence type="ECO:0000313" key="5">
    <source>
        <dbReference type="EMBL" id="RLV56244.1"/>
    </source>
</evidence>
<gene>
    <name evidence="5" type="ORF">D9V41_07375</name>
</gene>
<dbReference type="Pfam" id="PF00005">
    <property type="entry name" value="ABC_tran"/>
    <property type="match status" value="1"/>
</dbReference>
<keyword evidence="3 5" id="KW-0067">ATP-binding</keyword>
<evidence type="ECO:0000256" key="3">
    <source>
        <dbReference type="ARBA" id="ARBA00022840"/>
    </source>
</evidence>
<evidence type="ECO:0000256" key="2">
    <source>
        <dbReference type="ARBA" id="ARBA00022741"/>
    </source>
</evidence>
<dbReference type="Gene3D" id="3.40.50.300">
    <property type="entry name" value="P-loop containing nucleotide triphosphate hydrolases"/>
    <property type="match status" value="1"/>
</dbReference>
<dbReference type="SUPFAM" id="SSF52540">
    <property type="entry name" value="P-loop containing nucleoside triphosphate hydrolases"/>
    <property type="match status" value="1"/>
</dbReference>
<evidence type="ECO:0000256" key="1">
    <source>
        <dbReference type="ARBA" id="ARBA00022448"/>
    </source>
</evidence>
<dbReference type="EMBL" id="RDBF01000004">
    <property type="protein sequence ID" value="RLV56244.1"/>
    <property type="molecule type" value="Genomic_DNA"/>
</dbReference>
<feature type="domain" description="ABC transporter" evidence="4">
    <location>
        <begin position="10"/>
        <end position="242"/>
    </location>
</feature>
<dbReference type="PROSITE" id="PS50893">
    <property type="entry name" value="ABC_TRANSPORTER_2"/>
    <property type="match status" value="1"/>
</dbReference>
<dbReference type="PANTHER" id="PTHR42794:SF2">
    <property type="entry name" value="ABC TRANSPORTER ATP-BINDING PROTEIN"/>
    <property type="match status" value="1"/>
</dbReference>
<dbReference type="SMART" id="SM00382">
    <property type="entry name" value="AAA"/>
    <property type="match status" value="1"/>
</dbReference>
<evidence type="ECO:0000313" key="6">
    <source>
        <dbReference type="Proteomes" id="UP000282515"/>
    </source>
</evidence>